<accession>A0ABW0WJQ6</accession>
<organism evidence="2 3">
    <name type="scientific">Streptomyces nogalater</name>
    <dbReference type="NCBI Taxonomy" id="38314"/>
    <lineage>
        <taxon>Bacteria</taxon>
        <taxon>Bacillati</taxon>
        <taxon>Actinomycetota</taxon>
        <taxon>Actinomycetes</taxon>
        <taxon>Kitasatosporales</taxon>
        <taxon>Streptomycetaceae</taxon>
        <taxon>Streptomyces</taxon>
    </lineage>
</organism>
<dbReference type="InterPro" id="IPR013762">
    <property type="entry name" value="Integrase-like_cat_sf"/>
</dbReference>
<sequence length="700" mass="79877">MTTATALLPEPLVPSIAPHALVLAERPLVLDAVLQETSRFADDVWNLTPAVHKRHQRAWNLHFESIPDRFRPVVKELIYRYLTNDLPHGVTPSSIETIVGRFYEVKEFINWISRRGAAFLSDLTAEDFEQWGQYVDARHKSDTTRTSKRFAARTLWLFRTKLPSGGLALDPVEVWHQGYRPAAPRATGENATERIPEQVLSPLLIWALRWVEDFSEDVLRAQQEWNELKDLPVYGRQSPAPPGTPSTYERLEAVLDRYRAAGRKLPLGWKTNGPYNDRPPVNHAHLARQAQCFRGTPAKGICAALVDEAAEELGIDDGTYLWTEVRGQLDGRQWLRTIAFDDVKVLLRLLHAACYIVIANLSGMRDSEVKHMRRGCLTTWRDDTGRPARHYVKSMAYKGEDTPTGVEATWVVAPSVARAVEVLEATQPAGQEYLFASVWHERDTVRLTGLTNKDMRDFMRWVNTYCAEHNRPDSIPDVDGKAWNIKTSQFRRTLAWFIARQEGGTIAGAIQYRHHSVQMFEGYAGTSASGFRQEVEAERAIARGEKLGDIILTGEFRRLTGPAGREAEERLTHLEHHVQFQGKVIPDRKRLERHMKRHDPHIYPGEFVTCVHNPDRALCRKDKSDGPSLPDCQPLQCRNVALSHENIDAFHRWIRRLDRAVEHGIELAPYVRARLEKKRIEVARFLTANDIPTTDLKEAQ</sequence>
<proteinExistence type="predicted"/>
<protein>
    <recommendedName>
        <fullName evidence="4">Integrase</fullName>
    </recommendedName>
</protein>
<keyword evidence="3" id="KW-1185">Reference proteome</keyword>
<evidence type="ECO:0000313" key="2">
    <source>
        <dbReference type="EMBL" id="MFC5658482.1"/>
    </source>
</evidence>
<dbReference type="Proteomes" id="UP001596065">
    <property type="component" value="Unassembled WGS sequence"/>
</dbReference>
<gene>
    <name evidence="2" type="ORF">ACFP3J_23755</name>
</gene>
<evidence type="ECO:0008006" key="4">
    <source>
        <dbReference type="Google" id="ProtNLM"/>
    </source>
</evidence>
<reference evidence="3" key="1">
    <citation type="journal article" date="2019" name="Int. J. Syst. Evol. Microbiol.">
        <title>The Global Catalogue of Microorganisms (GCM) 10K type strain sequencing project: providing services to taxonomists for standard genome sequencing and annotation.</title>
        <authorList>
            <consortium name="The Broad Institute Genomics Platform"/>
            <consortium name="The Broad Institute Genome Sequencing Center for Infectious Disease"/>
            <person name="Wu L."/>
            <person name="Ma J."/>
        </authorList>
    </citation>
    <scope>NUCLEOTIDE SEQUENCE [LARGE SCALE GENOMIC DNA]</scope>
    <source>
        <strain evidence="3">KCTC 5701</strain>
    </source>
</reference>
<dbReference type="RefSeq" id="WP_344352199.1">
    <property type="nucleotide sequence ID" value="NZ_BAAASM010000056.1"/>
</dbReference>
<evidence type="ECO:0000313" key="3">
    <source>
        <dbReference type="Proteomes" id="UP001596065"/>
    </source>
</evidence>
<comment type="caution">
    <text evidence="2">The sequence shown here is derived from an EMBL/GenBank/DDBJ whole genome shotgun (WGS) entry which is preliminary data.</text>
</comment>
<dbReference type="SUPFAM" id="SSF56349">
    <property type="entry name" value="DNA breaking-rejoining enzymes"/>
    <property type="match status" value="1"/>
</dbReference>
<evidence type="ECO:0000256" key="1">
    <source>
        <dbReference type="ARBA" id="ARBA00023172"/>
    </source>
</evidence>
<dbReference type="EMBL" id="JBHSOE010000045">
    <property type="protein sequence ID" value="MFC5658482.1"/>
    <property type="molecule type" value="Genomic_DNA"/>
</dbReference>
<dbReference type="InterPro" id="IPR011010">
    <property type="entry name" value="DNA_brk_join_enz"/>
</dbReference>
<name>A0ABW0WJQ6_STRNO</name>
<dbReference type="Gene3D" id="1.10.443.10">
    <property type="entry name" value="Intergrase catalytic core"/>
    <property type="match status" value="1"/>
</dbReference>
<keyword evidence="1" id="KW-0233">DNA recombination</keyword>